<reference evidence="1" key="1">
    <citation type="submission" date="2021-11" db="EMBL/GenBank/DDBJ databases">
        <authorList>
            <person name="Bulgarelli D."/>
        </authorList>
    </citation>
    <scope>NUCLEOTIDE SEQUENCE</scope>
    <source>
        <strain evidence="1">Bi133</strain>
    </source>
</reference>
<dbReference type="RefSeq" id="WP_230303457.1">
    <property type="nucleotide sequence ID" value="NZ_CAKKMG010000084.1"/>
</dbReference>
<comment type="caution">
    <text evidence="1">The sequence shown here is derived from an EMBL/GenBank/DDBJ whole genome shotgun (WGS) entry which is preliminary data.</text>
</comment>
<dbReference type="AlphaFoldDB" id="A0A9W4L7Z3"/>
<sequence length="98" mass="11135">MYSGETTKISFQNFDSYLYALDQLTENGSQKALQHGIKITKPLTWSQLFLRITTDTPLPKNMKSDYLDDVNTKVLKSIFQLLLSIIASSDKNETGRKS</sequence>
<name>A0A9W4L7Z3_9BACI</name>
<organism evidence="1 2">
    <name type="scientific">Peribacillus simplex</name>
    <dbReference type="NCBI Taxonomy" id="1478"/>
    <lineage>
        <taxon>Bacteria</taxon>
        <taxon>Bacillati</taxon>
        <taxon>Bacillota</taxon>
        <taxon>Bacilli</taxon>
        <taxon>Bacillales</taxon>
        <taxon>Bacillaceae</taxon>
        <taxon>Peribacillus</taxon>
    </lineage>
</organism>
<evidence type="ECO:0000313" key="1">
    <source>
        <dbReference type="EMBL" id="CAH0288443.1"/>
    </source>
</evidence>
<dbReference type="EMBL" id="CAKKMG010000084">
    <property type="protein sequence ID" value="CAH0288443.1"/>
    <property type="molecule type" value="Genomic_DNA"/>
</dbReference>
<dbReference type="Proteomes" id="UP000789326">
    <property type="component" value="Unassembled WGS sequence"/>
</dbReference>
<accession>A0A9W4L7Z3</accession>
<gene>
    <name evidence="1" type="ORF">SRABI133_04159</name>
</gene>
<evidence type="ECO:0000313" key="2">
    <source>
        <dbReference type="Proteomes" id="UP000789326"/>
    </source>
</evidence>
<proteinExistence type="predicted"/>
<protein>
    <submittedName>
        <fullName evidence="1">Uncharacterized protein</fullName>
    </submittedName>
</protein>